<dbReference type="CDD" id="cd12912">
    <property type="entry name" value="PDC2_MCP_like"/>
    <property type="match status" value="1"/>
</dbReference>
<dbReference type="STRING" id="1413211.U473_09995"/>
<evidence type="ECO:0000256" key="1">
    <source>
        <dbReference type="ARBA" id="ARBA00000085"/>
    </source>
</evidence>
<dbReference type="SMART" id="SM00304">
    <property type="entry name" value="HAMP"/>
    <property type="match status" value="1"/>
</dbReference>
<dbReference type="InterPro" id="IPR003594">
    <property type="entry name" value="HATPase_dom"/>
</dbReference>
<keyword evidence="13 14" id="KW-0472">Membrane</keyword>
<dbReference type="Gene3D" id="3.30.450.20">
    <property type="entry name" value="PAS domain"/>
    <property type="match status" value="2"/>
</dbReference>
<dbReference type="InterPro" id="IPR003661">
    <property type="entry name" value="HisK_dim/P_dom"/>
</dbReference>
<dbReference type="InterPro" id="IPR033479">
    <property type="entry name" value="dCache_1"/>
</dbReference>
<sequence>MVPWWNRIKFKLLFFGVMMSIVPIAIIGLYTIQTTKAGLEGSIQEKQLYIVQRAATEVEHLLTSIKGRMQLLIDSNEIEDLDNETNREKWEQSLYGFLKQNPEIENAYVFDENGKVMASAMRWEIIPQTRILKSQLEKLKTESQNGQCLVGDVLFKEDGNPYVNIGVPFYSPDHQDFHGGIIIEISLRGTFKQISAVHTGNQSYIYLIDDKSRLIAHTDFGQVLLTKNVIISPELKRMIEEKEIIKQPISYQSYTGEKVMGAYAPIKSANWGVVIEQPIDKAFAPIDLLVQRLILMMLIVTLIVVLVSIIFGVWFTKPIELMEKAVRKVTQGFLNVKINYKAKDEFGKLSEAFNRMTNELQLKSEHLEQEKERLDTIINGSRAGFALVHEDFTVEWMNDRLKEWLANDEKGLSCYTLLGRLKEPCKDCPITLKDPKQCQNEVVTTINELGENRIYSHRMYPLERVRAGEANYLVVVEDITEQRQLEEMVVQADKLSALGILASGFAHEVNNPLASISAYAEDLKERIKEEPTQELILNGEVDHYLDIIRNNVDRCKMITNNLLNFSRKNSFVANDVDPIKVLEDSLVLLQHSLKKKQIQLVKKYDLPLPLIHGDGLQIQQVLINIIQNAIDAMDENGLLEIQAIEKPNQLEIHIKDNGHGMNKEQLIKVFDPFYTTKPVGKGTGLGLYISYNILKKMNGDIRIESEEGKGTIVTIVLPTTQQKNQEVI</sequence>
<evidence type="ECO:0000256" key="5">
    <source>
        <dbReference type="ARBA" id="ARBA00022553"/>
    </source>
</evidence>
<keyword evidence="6" id="KW-0808">Transferase</keyword>
<evidence type="ECO:0000313" key="18">
    <source>
        <dbReference type="Proteomes" id="UP000070352"/>
    </source>
</evidence>
<dbReference type="Gene3D" id="1.10.8.500">
    <property type="entry name" value="HAMP domain in histidine kinase"/>
    <property type="match status" value="1"/>
</dbReference>
<dbReference type="InterPro" id="IPR003660">
    <property type="entry name" value="HAMP_dom"/>
</dbReference>
<comment type="catalytic activity">
    <reaction evidence="1">
        <text>ATP + protein L-histidine = ADP + protein N-phospho-L-histidine.</text>
        <dbReference type="EC" id="2.7.13.3"/>
    </reaction>
</comment>
<evidence type="ECO:0000256" key="10">
    <source>
        <dbReference type="ARBA" id="ARBA00022840"/>
    </source>
</evidence>
<dbReference type="RefSeq" id="WP_068725865.1">
    <property type="nucleotide sequence ID" value="NZ_LSKU01000001.1"/>
</dbReference>
<evidence type="ECO:0000256" key="12">
    <source>
        <dbReference type="ARBA" id="ARBA00023012"/>
    </source>
</evidence>
<dbReference type="PANTHER" id="PTHR43065">
    <property type="entry name" value="SENSOR HISTIDINE KINASE"/>
    <property type="match status" value="1"/>
</dbReference>
<dbReference type="GO" id="GO:0000155">
    <property type="term" value="F:phosphorelay sensor kinase activity"/>
    <property type="evidence" value="ECO:0007669"/>
    <property type="project" value="InterPro"/>
</dbReference>
<dbReference type="PANTHER" id="PTHR43065:SF46">
    <property type="entry name" value="C4-DICARBOXYLATE TRANSPORT SENSOR PROTEIN DCTB"/>
    <property type="match status" value="1"/>
</dbReference>
<dbReference type="SUPFAM" id="SSF47384">
    <property type="entry name" value="Homodimeric domain of signal transducing histidine kinase"/>
    <property type="match status" value="1"/>
</dbReference>
<dbReference type="CDD" id="cd00082">
    <property type="entry name" value="HisKA"/>
    <property type="match status" value="1"/>
</dbReference>
<comment type="caution">
    <text evidence="17">The sequence shown here is derived from an EMBL/GenBank/DDBJ whole genome shotgun (WGS) entry which is preliminary data.</text>
</comment>
<keyword evidence="9" id="KW-0418">Kinase</keyword>
<keyword evidence="11 14" id="KW-1133">Transmembrane helix</keyword>
<protein>
    <recommendedName>
        <fullName evidence="3">histidine kinase</fullName>
        <ecNumber evidence="3">2.7.13.3</ecNumber>
    </recommendedName>
</protein>
<feature type="transmembrane region" description="Helical" evidence="14">
    <location>
        <begin position="12"/>
        <end position="32"/>
    </location>
</feature>
<evidence type="ECO:0000256" key="9">
    <source>
        <dbReference type="ARBA" id="ARBA00022777"/>
    </source>
</evidence>
<feature type="domain" description="Histidine kinase" evidence="15">
    <location>
        <begin position="504"/>
        <end position="721"/>
    </location>
</feature>
<dbReference type="PROSITE" id="PS50109">
    <property type="entry name" value="HIS_KIN"/>
    <property type="match status" value="1"/>
</dbReference>
<keyword evidence="12" id="KW-0902">Two-component regulatory system</keyword>
<dbReference type="EMBL" id="LSKU01000001">
    <property type="protein sequence ID" value="KXG44300.1"/>
    <property type="molecule type" value="Genomic_DNA"/>
</dbReference>
<evidence type="ECO:0000256" key="11">
    <source>
        <dbReference type="ARBA" id="ARBA00022989"/>
    </source>
</evidence>
<dbReference type="InterPro" id="IPR005467">
    <property type="entry name" value="His_kinase_dom"/>
</dbReference>
<evidence type="ECO:0000256" key="8">
    <source>
        <dbReference type="ARBA" id="ARBA00022741"/>
    </source>
</evidence>
<dbReference type="Pfam" id="PF02518">
    <property type="entry name" value="HATPase_c"/>
    <property type="match status" value="1"/>
</dbReference>
<keyword evidence="5" id="KW-0597">Phosphoprotein</keyword>
<keyword evidence="7 14" id="KW-0812">Transmembrane</keyword>
<dbReference type="SUPFAM" id="SSF55874">
    <property type="entry name" value="ATPase domain of HSP90 chaperone/DNA topoisomerase II/histidine kinase"/>
    <property type="match status" value="1"/>
</dbReference>
<dbReference type="CDD" id="cd18773">
    <property type="entry name" value="PDC1_HK_sensor"/>
    <property type="match status" value="1"/>
</dbReference>
<dbReference type="PRINTS" id="PR00344">
    <property type="entry name" value="BCTRLSENSOR"/>
</dbReference>
<evidence type="ECO:0000256" key="2">
    <source>
        <dbReference type="ARBA" id="ARBA00004651"/>
    </source>
</evidence>
<feature type="domain" description="HAMP" evidence="16">
    <location>
        <begin position="313"/>
        <end position="365"/>
    </location>
</feature>
<keyword evidence="18" id="KW-1185">Reference proteome</keyword>
<accession>A0A135L5T4</accession>
<evidence type="ECO:0000256" key="4">
    <source>
        <dbReference type="ARBA" id="ARBA00022475"/>
    </source>
</evidence>
<reference evidence="17 18" key="1">
    <citation type="submission" date="2016-02" db="EMBL/GenBank/DDBJ databases">
        <title>Draft Genome for Tepidibacillus decaturensis nov. sp. Strain Z9, an Anaerobic, Moderately Thermophilic and Heterotrophic Bacterium from Deep Subsurface of the Illinois Basin, USA.</title>
        <authorList>
            <person name="Dong Y."/>
            <person name="Chang J.Y."/>
            <person name="Sanford R."/>
            <person name="Fouke B.W."/>
        </authorList>
    </citation>
    <scope>NUCLEOTIDE SEQUENCE [LARGE SCALE GENOMIC DNA]</scope>
    <source>
        <strain evidence="17 18">Z9</strain>
    </source>
</reference>
<dbReference type="InterPro" id="IPR004358">
    <property type="entry name" value="Sig_transdc_His_kin-like_C"/>
</dbReference>
<evidence type="ECO:0000313" key="17">
    <source>
        <dbReference type="EMBL" id="KXG44300.1"/>
    </source>
</evidence>
<dbReference type="Proteomes" id="UP000070352">
    <property type="component" value="Unassembled WGS sequence"/>
</dbReference>
<dbReference type="EC" id="2.7.13.3" evidence="3"/>
<dbReference type="CDD" id="cd06225">
    <property type="entry name" value="HAMP"/>
    <property type="match status" value="1"/>
</dbReference>
<gene>
    <name evidence="17" type="ORF">U473_09995</name>
</gene>
<evidence type="ECO:0000256" key="7">
    <source>
        <dbReference type="ARBA" id="ARBA00022692"/>
    </source>
</evidence>
<dbReference type="OrthoDB" id="9815750at2"/>
<dbReference type="Gene3D" id="3.30.565.10">
    <property type="entry name" value="Histidine kinase-like ATPase, C-terminal domain"/>
    <property type="match status" value="1"/>
</dbReference>
<dbReference type="Pfam" id="PF00672">
    <property type="entry name" value="HAMP"/>
    <property type="match status" value="1"/>
</dbReference>
<dbReference type="PROSITE" id="PS50885">
    <property type="entry name" value="HAMP"/>
    <property type="match status" value="1"/>
</dbReference>
<dbReference type="SMART" id="SM00387">
    <property type="entry name" value="HATPase_c"/>
    <property type="match status" value="1"/>
</dbReference>
<keyword evidence="8" id="KW-0547">Nucleotide-binding</keyword>
<proteinExistence type="predicted"/>
<dbReference type="InterPro" id="IPR036890">
    <property type="entry name" value="HATPase_C_sf"/>
</dbReference>
<evidence type="ECO:0000256" key="3">
    <source>
        <dbReference type="ARBA" id="ARBA00012438"/>
    </source>
</evidence>
<comment type="subcellular location">
    <subcellularLocation>
        <location evidence="2">Cell membrane</location>
        <topology evidence="2">Multi-pass membrane protein</topology>
    </subcellularLocation>
</comment>
<dbReference type="InterPro" id="IPR036097">
    <property type="entry name" value="HisK_dim/P_sf"/>
</dbReference>
<dbReference type="GO" id="GO:0005886">
    <property type="term" value="C:plasma membrane"/>
    <property type="evidence" value="ECO:0007669"/>
    <property type="project" value="UniProtKB-SubCell"/>
</dbReference>
<evidence type="ECO:0000256" key="6">
    <source>
        <dbReference type="ARBA" id="ARBA00022679"/>
    </source>
</evidence>
<name>A0A135L5T4_9BACI</name>
<keyword evidence="4" id="KW-1003">Cell membrane</keyword>
<feature type="transmembrane region" description="Helical" evidence="14">
    <location>
        <begin position="293"/>
        <end position="315"/>
    </location>
</feature>
<dbReference type="SMART" id="SM00388">
    <property type="entry name" value="HisKA"/>
    <property type="match status" value="1"/>
</dbReference>
<organism evidence="17 18">
    <name type="scientific">Tepidibacillus decaturensis</name>
    <dbReference type="NCBI Taxonomy" id="1413211"/>
    <lineage>
        <taxon>Bacteria</taxon>
        <taxon>Bacillati</taxon>
        <taxon>Bacillota</taxon>
        <taxon>Bacilli</taxon>
        <taxon>Bacillales</taxon>
        <taxon>Bacillaceae</taxon>
        <taxon>Tepidibacillus</taxon>
    </lineage>
</organism>
<dbReference type="AlphaFoldDB" id="A0A135L5T4"/>
<evidence type="ECO:0000259" key="15">
    <source>
        <dbReference type="PROSITE" id="PS50109"/>
    </source>
</evidence>
<dbReference type="SUPFAM" id="SSF158472">
    <property type="entry name" value="HAMP domain-like"/>
    <property type="match status" value="1"/>
</dbReference>
<dbReference type="Gene3D" id="1.10.287.130">
    <property type="match status" value="1"/>
</dbReference>
<dbReference type="Pfam" id="PF02743">
    <property type="entry name" value="dCache_1"/>
    <property type="match status" value="1"/>
</dbReference>
<keyword evidence="10" id="KW-0067">ATP-binding</keyword>
<dbReference type="GO" id="GO:0005524">
    <property type="term" value="F:ATP binding"/>
    <property type="evidence" value="ECO:0007669"/>
    <property type="project" value="UniProtKB-KW"/>
</dbReference>
<dbReference type="Pfam" id="PF00512">
    <property type="entry name" value="HisKA"/>
    <property type="match status" value="1"/>
</dbReference>
<evidence type="ECO:0000259" key="16">
    <source>
        <dbReference type="PROSITE" id="PS50885"/>
    </source>
</evidence>
<evidence type="ECO:0000256" key="13">
    <source>
        <dbReference type="ARBA" id="ARBA00023136"/>
    </source>
</evidence>
<evidence type="ECO:0000256" key="14">
    <source>
        <dbReference type="SAM" id="Phobius"/>
    </source>
</evidence>